<gene>
    <name evidence="1" type="ORF">H1P_2430011</name>
</gene>
<keyword evidence="2" id="KW-1185">Reference proteome</keyword>
<dbReference type="AlphaFoldDB" id="A0A563VRU3"/>
<evidence type="ECO:0000313" key="2">
    <source>
        <dbReference type="Proteomes" id="UP000320055"/>
    </source>
</evidence>
<accession>A0A563VRU3</accession>
<protein>
    <submittedName>
        <fullName evidence="1">Uncharacterized protein</fullName>
    </submittedName>
</protein>
<proteinExistence type="predicted"/>
<dbReference type="EMBL" id="CAACVJ010000161">
    <property type="protein sequence ID" value="VEP14135.1"/>
    <property type="molecule type" value="Genomic_DNA"/>
</dbReference>
<dbReference type="RefSeq" id="WP_144872473.1">
    <property type="nucleotide sequence ID" value="NZ_LR213986.1"/>
</dbReference>
<reference evidence="1 2" key="1">
    <citation type="submission" date="2019-01" db="EMBL/GenBank/DDBJ databases">
        <authorList>
            <person name="Brito A."/>
        </authorList>
    </citation>
    <scope>NUCLEOTIDE SEQUENCE [LARGE SCALE GENOMIC DNA]</scope>
    <source>
        <strain evidence="1">1</strain>
    </source>
</reference>
<dbReference type="Proteomes" id="UP000320055">
    <property type="component" value="Unassembled WGS sequence"/>
</dbReference>
<sequence>MFSTNKIWYKILAFVLFLLLLGGAKSPYRRDLSDRFLEGKISRTLDKGIWKLWEEEPVYQEITLDLICH</sequence>
<name>A0A563VRU3_9CYAN</name>
<evidence type="ECO:0000313" key="1">
    <source>
        <dbReference type="EMBL" id="VEP14135.1"/>
    </source>
</evidence>
<organism evidence="1 2">
    <name type="scientific">Hyella patelloides LEGE 07179</name>
    <dbReference type="NCBI Taxonomy" id="945734"/>
    <lineage>
        <taxon>Bacteria</taxon>
        <taxon>Bacillati</taxon>
        <taxon>Cyanobacteriota</taxon>
        <taxon>Cyanophyceae</taxon>
        <taxon>Pleurocapsales</taxon>
        <taxon>Hyellaceae</taxon>
        <taxon>Hyella</taxon>
    </lineage>
</organism>